<name>A0AAE1EE26_9GAST</name>
<dbReference type="AlphaFoldDB" id="A0AAE1EE26"/>
<feature type="region of interest" description="Disordered" evidence="1">
    <location>
        <begin position="1"/>
        <end position="28"/>
    </location>
</feature>
<evidence type="ECO:0000313" key="3">
    <source>
        <dbReference type="Proteomes" id="UP001283361"/>
    </source>
</evidence>
<accession>A0AAE1EE26</accession>
<evidence type="ECO:0000256" key="1">
    <source>
        <dbReference type="SAM" id="MobiDB-lite"/>
    </source>
</evidence>
<comment type="caution">
    <text evidence="2">The sequence shown here is derived from an EMBL/GenBank/DDBJ whole genome shotgun (WGS) entry which is preliminary data.</text>
</comment>
<dbReference type="Proteomes" id="UP001283361">
    <property type="component" value="Unassembled WGS sequence"/>
</dbReference>
<gene>
    <name evidence="2" type="ORF">RRG08_041020</name>
</gene>
<reference evidence="2" key="1">
    <citation type="journal article" date="2023" name="G3 (Bethesda)">
        <title>A reference genome for the long-term kleptoplast-retaining sea slug Elysia crispata morphotype clarki.</title>
        <authorList>
            <person name="Eastman K.E."/>
            <person name="Pendleton A.L."/>
            <person name="Shaikh M.A."/>
            <person name="Suttiyut T."/>
            <person name="Ogas R."/>
            <person name="Tomko P."/>
            <person name="Gavelis G."/>
            <person name="Widhalm J.R."/>
            <person name="Wisecaver J.H."/>
        </authorList>
    </citation>
    <scope>NUCLEOTIDE SEQUENCE</scope>
    <source>
        <strain evidence="2">ECLA1</strain>
    </source>
</reference>
<proteinExistence type="predicted"/>
<keyword evidence="3" id="KW-1185">Reference proteome</keyword>
<sequence length="123" mass="13424">MANALTPRPPPLLTKKRQGRAHAGSYLNRPERAAMSVHQATLAGHLRSACTCCPRILQGLTFITSPWVHIGYQYNFGHSLLRETPMSGDNPACTGALIILYPCVTRPLPCSGLDKHARPKATH</sequence>
<organism evidence="2 3">
    <name type="scientific">Elysia crispata</name>
    <name type="common">lettuce slug</name>
    <dbReference type="NCBI Taxonomy" id="231223"/>
    <lineage>
        <taxon>Eukaryota</taxon>
        <taxon>Metazoa</taxon>
        <taxon>Spiralia</taxon>
        <taxon>Lophotrochozoa</taxon>
        <taxon>Mollusca</taxon>
        <taxon>Gastropoda</taxon>
        <taxon>Heterobranchia</taxon>
        <taxon>Euthyneura</taxon>
        <taxon>Panpulmonata</taxon>
        <taxon>Sacoglossa</taxon>
        <taxon>Placobranchoidea</taxon>
        <taxon>Plakobranchidae</taxon>
        <taxon>Elysia</taxon>
    </lineage>
</organism>
<evidence type="ECO:0000313" key="2">
    <source>
        <dbReference type="EMBL" id="KAK3803430.1"/>
    </source>
</evidence>
<dbReference type="EMBL" id="JAWDGP010000129">
    <property type="protein sequence ID" value="KAK3803430.1"/>
    <property type="molecule type" value="Genomic_DNA"/>
</dbReference>
<protein>
    <submittedName>
        <fullName evidence="2">Uncharacterized protein</fullName>
    </submittedName>
</protein>